<comment type="caution">
    <text evidence="1">The sequence shown here is derived from an EMBL/GenBank/DDBJ whole genome shotgun (WGS) entry which is preliminary data.</text>
</comment>
<proteinExistence type="predicted"/>
<evidence type="ECO:0000313" key="1">
    <source>
        <dbReference type="EMBL" id="KAG6950649.1"/>
    </source>
</evidence>
<dbReference type="AlphaFoldDB" id="A0A8T1TZJ0"/>
<reference evidence="1" key="1">
    <citation type="submission" date="2021-01" db="EMBL/GenBank/DDBJ databases">
        <title>Phytophthora aleatoria, a newly-described species from Pinus radiata is distinct from Phytophthora cactorum isolates based on comparative genomics.</title>
        <authorList>
            <person name="Mcdougal R."/>
            <person name="Panda P."/>
            <person name="Williams N."/>
            <person name="Studholme D.J."/>
        </authorList>
    </citation>
    <scope>NUCLEOTIDE SEQUENCE</scope>
    <source>
        <strain evidence="1">NZFS 3830</strain>
    </source>
</reference>
<dbReference type="VEuPathDB" id="FungiDB:PC110_g19065"/>
<dbReference type="EMBL" id="JAENGZ010001104">
    <property type="protein sequence ID" value="KAG6950649.1"/>
    <property type="molecule type" value="Genomic_DNA"/>
</dbReference>
<protein>
    <recommendedName>
        <fullName evidence="3">Tc1-like transposase DDE domain-containing protein</fullName>
    </recommendedName>
</protein>
<evidence type="ECO:0000313" key="2">
    <source>
        <dbReference type="Proteomes" id="UP000688947"/>
    </source>
</evidence>
<organism evidence="1 2">
    <name type="scientific">Phytophthora cactorum</name>
    <dbReference type="NCBI Taxonomy" id="29920"/>
    <lineage>
        <taxon>Eukaryota</taxon>
        <taxon>Sar</taxon>
        <taxon>Stramenopiles</taxon>
        <taxon>Oomycota</taxon>
        <taxon>Peronosporomycetes</taxon>
        <taxon>Peronosporales</taxon>
        <taxon>Peronosporaceae</taxon>
        <taxon>Phytophthora</taxon>
    </lineage>
</organism>
<accession>A0A8T1TZJ0</accession>
<name>A0A8T1TZJ0_9STRA</name>
<dbReference type="OrthoDB" id="126620at2759"/>
<gene>
    <name evidence="1" type="ORF">JG687_00014118</name>
</gene>
<dbReference type="Proteomes" id="UP000688947">
    <property type="component" value="Unassembled WGS sequence"/>
</dbReference>
<sequence length="131" mass="15473">MAAKLQPRSASLLPGRSARCLQTRTSHWNLKSSVWRIIPEGGLTWKVLERRAMHIKERDVFWLVEELSHLDWCHQNLVFLDEVSFGNRGMIRKRGYALHGKTLAIRGAFEFFNPIEFLFGCVKRFFQRYYT</sequence>
<evidence type="ECO:0008006" key="3">
    <source>
        <dbReference type="Google" id="ProtNLM"/>
    </source>
</evidence>